<dbReference type="SUPFAM" id="SSF54427">
    <property type="entry name" value="NTF2-like"/>
    <property type="match status" value="1"/>
</dbReference>
<dbReference type="Pfam" id="PF12680">
    <property type="entry name" value="SnoaL_2"/>
    <property type="match status" value="1"/>
</dbReference>
<evidence type="ECO:0000313" key="3">
    <source>
        <dbReference type="Proteomes" id="UP001143474"/>
    </source>
</evidence>
<sequence length="130" mass="14256">MSKNLDAVRGSYEASAAGDINGILALLGPDAEWTEMAGFPYAGTYVGPDNVLAKVFSRLGSEWDNYQAVPEAYVDGGDTIVVYGNYRGTYLATGKYMDVRFTHVWQLEDGVAKRFEQFTDTALVQEALQP</sequence>
<evidence type="ECO:0000313" key="2">
    <source>
        <dbReference type="EMBL" id="GLK15215.1"/>
    </source>
</evidence>
<dbReference type="PANTHER" id="PTHR41252:SF1">
    <property type="entry name" value="BLR2505 PROTEIN"/>
    <property type="match status" value="1"/>
</dbReference>
<proteinExistence type="predicted"/>
<gene>
    <name evidence="2" type="ORF">GCM10017600_86280</name>
</gene>
<dbReference type="InterPro" id="IPR037401">
    <property type="entry name" value="SnoaL-like"/>
</dbReference>
<reference evidence="2" key="2">
    <citation type="submission" date="2023-01" db="EMBL/GenBank/DDBJ databases">
        <authorList>
            <person name="Sun Q."/>
            <person name="Evtushenko L."/>
        </authorList>
    </citation>
    <scope>NUCLEOTIDE SEQUENCE</scope>
    <source>
        <strain evidence="2">VKM Ac-2007</strain>
    </source>
</reference>
<organism evidence="2 3">
    <name type="scientific">Streptosporangium carneum</name>
    <dbReference type="NCBI Taxonomy" id="47481"/>
    <lineage>
        <taxon>Bacteria</taxon>
        <taxon>Bacillati</taxon>
        <taxon>Actinomycetota</taxon>
        <taxon>Actinomycetes</taxon>
        <taxon>Streptosporangiales</taxon>
        <taxon>Streptosporangiaceae</taxon>
        <taxon>Streptosporangium</taxon>
    </lineage>
</organism>
<dbReference type="AlphaFoldDB" id="A0A9W6ICZ7"/>
<dbReference type="Proteomes" id="UP001143474">
    <property type="component" value="Unassembled WGS sequence"/>
</dbReference>
<comment type="caution">
    <text evidence="2">The sequence shown here is derived from an EMBL/GenBank/DDBJ whole genome shotgun (WGS) entry which is preliminary data.</text>
</comment>
<dbReference type="RefSeq" id="WP_271223436.1">
    <property type="nucleotide sequence ID" value="NZ_BAAAVD010000058.1"/>
</dbReference>
<keyword evidence="3" id="KW-1185">Reference proteome</keyword>
<dbReference type="EMBL" id="BSEV01000045">
    <property type="protein sequence ID" value="GLK15215.1"/>
    <property type="molecule type" value="Genomic_DNA"/>
</dbReference>
<reference evidence="2" key="1">
    <citation type="journal article" date="2014" name="Int. J. Syst. Evol. Microbiol.">
        <title>Complete genome sequence of Corynebacterium casei LMG S-19264T (=DSM 44701T), isolated from a smear-ripened cheese.</title>
        <authorList>
            <consortium name="US DOE Joint Genome Institute (JGI-PGF)"/>
            <person name="Walter F."/>
            <person name="Albersmeier A."/>
            <person name="Kalinowski J."/>
            <person name="Ruckert C."/>
        </authorList>
    </citation>
    <scope>NUCLEOTIDE SEQUENCE</scope>
    <source>
        <strain evidence="2">VKM Ac-2007</strain>
    </source>
</reference>
<evidence type="ECO:0000259" key="1">
    <source>
        <dbReference type="Pfam" id="PF12680"/>
    </source>
</evidence>
<protein>
    <submittedName>
        <fullName evidence="2">Ketosteroid isomerase</fullName>
    </submittedName>
</protein>
<name>A0A9W6ICZ7_9ACTN</name>
<dbReference type="InterPro" id="IPR032710">
    <property type="entry name" value="NTF2-like_dom_sf"/>
</dbReference>
<dbReference type="GO" id="GO:0016853">
    <property type="term" value="F:isomerase activity"/>
    <property type="evidence" value="ECO:0007669"/>
    <property type="project" value="UniProtKB-KW"/>
</dbReference>
<accession>A0A9W6ICZ7</accession>
<keyword evidence="2" id="KW-0413">Isomerase</keyword>
<dbReference type="Gene3D" id="3.10.450.50">
    <property type="match status" value="1"/>
</dbReference>
<feature type="domain" description="SnoaL-like" evidence="1">
    <location>
        <begin position="8"/>
        <end position="110"/>
    </location>
</feature>
<dbReference type="PANTHER" id="PTHR41252">
    <property type="entry name" value="BLR2505 PROTEIN"/>
    <property type="match status" value="1"/>
</dbReference>